<feature type="coiled-coil region" evidence="1">
    <location>
        <begin position="90"/>
        <end position="131"/>
    </location>
</feature>
<dbReference type="EMBL" id="AMZH03010989">
    <property type="protein sequence ID" value="RRT53722.1"/>
    <property type="molecule type" value="Genomic_DNA"/>
</dbReference>
<organism evidence="2 3">
    <name type="scientific">Ensete ventricosum</name>
    <name type="common">Abyssinian banana</name>
    <name type="synonym">Musa ensete</name>
    <dbReference type="NCBI Taxonomy" id="4639"/>
    <lineage>
        <taxon>Eukaryota</taxon>
        <taxon>Viridiplantae</taxon>
        <taxon>Streptophyta</taxon>
        <taxon>Embryophyta</taxon>
        <taxon>Tracheophyta</taxon>
        <taxon>Spermatophyta</taxon>
        <taxon>Magnoliopsida</taxon>
        <taxon>Liliopsida</taxon>
        <taxon>Zingiberales</taxon>
        <taxon>Musaceae</taxon>
        <taxon>Ensete</taxon>
    </lineage>
</organism>
<dbReference type="AlphaFoldDB" id="A0A426YPT2"/>
<sequence>MLLRGAHEPGRQIGYLGKGCLFSPFLILPSNITSFYLQGLHFVSALIDRVHDVGRLVWSQHEKILTLRAVNKELKAGVGQGLVAIVEHWTKELEGKVEKMQTELESLRSQRRELEQEFGVLRSNLDGARNDQAHLEGDILSLTEAVAFLKAELKAKGLKAVAAYKAS</sequence>
<accession>A0A426YPT2</accession>
<name>A0A426YPT2_ENSVE</name>
<evidence type="ECO:0000313" key="2">
    <source>
        <dbReference type="EMBL" id="RRT53722.1"/>
    </source>
</evidence>
<keyword evidence="1" id="KW-0175">Coiled coil</keyword>
<evidence type="ECO:0000256" key="1">
    <source>
        <dbReference type="SAM" id="Coils"/>
    </source>
</evidence>
<reference evidence="2 3" key="1">
    <citation type="journal article" date="2014" name="Agronomy (Basel)">
        <title>A Draft Genome Sequence for Ensete ventricosum, the Drought-Tolerant Tree Against Hunger.</title>
        <authorList>
            <person name="Harrison J."/>
            <person name="Moore K.A."/>
            <person name="Paszkiewicz K."/>
            <person name="Jones T."/>
            <person name="Grant M."/>
            <person name="Ambacheew D."/>
            <person name="Muzemil S."/>
            <person name="Studholme D.J."/>
        </authorList>
    </citation>
    <scope>NUCLEOTIDE SEQUENCE [LARGE SCALE GENOMIC DNA]</scope>
</reference>
<dbReference type="Gene3D" id="1.20.5.1160">
    <property type="entry name" value="Vasodilator-stimulated phosphoprotein"/>
    <property type="match status" value="1"/>
</dbReference>
<proteinExistence type="predicted"/>
<comment type="caution">
    <text evidence="2">The sequence shown here is derived from an EMBL/GenBank/DDBJ whole genome shotgun (WGS) entry which is preliminary data.</text>
</comment>
<dbReference type="Proteomes" id="UP000287651">
    <property type="component" value="Unassembled WGS sequence"/>
</dbReference>
<protein>
    <submittedName>
        <fullName evidence="2">Uncharacterized protein</fullName>
    </submittedName>
</protein>
<gene>
    <name evidence="2" type="ORF">B296_00048570</name>
</gene>
<evidence type="ECO:0000313" key="3">
    <source>
        <dbReference type="Proteomes" id="UP000287651"/>
    </source>
</evidence>